<dbReference type="EMBL" id="VLPK01000006">
    <property type="protein sequence ID" value="TSJ36502.1"/>
    <property type="molecule type" value="Genomic_DNA"/>
</dbReference>
<name>A0A556M9C8_9SPHI</name>
<keyword evidence="2" id="KW-1185">Reference proteome</keyword>
<accession>A0A556M9C8</accession>
<dbReference type="AlphaFoldDB" id="A0A556M9C8"/>
<organism evidence="1 2">
    <name type="scientific">Mucilaginibacter corticis</name>
    <dbReference type="NCBI Taxonomy" id="2597670"/>
    <lineage>
        <taxon>Bacteria</taxon>
        <taxon>Pseudomonadati</taxon>
        <taxon>Bacteroidota</taxon>
        <taxon>Sphingobacteriia</taxon>
        <taxon>Sphingobacteriales</taxon>
        <taxon>Sphingobacteriaceae</taxon>
        <taxon>Mucilaginibacter</taxon>
    </lineage>
</organism>
<evidence type="ECO:0000313" key="1">
    <source>
        <dbReference type="EMBL" id="TSJ36502.1"/>
    </source>
</evidence>
<sequence>MKIKLTGGMAEVTVGAASSPAGEDIADSAGPVGHFPRNNFGIFTVYGRPGTDYLLTGSGT</sequence>
<dbReference type="RefSeq" id="WP_144250469.1">
    <property type="nucleotide sequence ID" value="NZ_VLPK01000006.1"/>
</dbReference>
<dbReference type="Proteomes" id="UP000318733">
    <property type="component" value="Unassembled WGS sequence"/>
</dbReference>
<comment type="caution">
    <text evidence="1">The sequence shown here is derived from an EMBL/GenBank/DDBJ whole genome shotgun (WGS) entry which is preliminary data.</text>
</comment>
<gene>
    <name evidence="1" type="ORF">FO440_21970</name>
</gene>
<evidence type="ECO:0000313" key="2">
    <source>
        <dbReference type="Proteomes" id="UP000318733"/>
    </source>
</evidence>
<reference evidence="1 2" key="1">
    <citation type="submission" date="2019-07" db="EMBL/GenBank/DDBJ databases">
        <authorList>
            <person name="Huq M.A."/>
        </authorList>
    </citation>
    <scope>NUCLEOTIDE SEQUENCE [LARGE SCALE GENOMIC DNA]</scope>
    <source>
        <strain evidence="1 2">MAH-19</strain>
    </source>
</reference>
<protein>
    <submittedName>
        <fullName evidence="1">Uncharacterized protein</fullName>
    </submittedName>
</protein>
<proteinExistence type="predicted"/>